<sequence length="84" mass="9080">MNSLLRGDSGVQYLAQTHFGMQMGKTGIELLHQPQPPTSREQHTLVSMLPLTPLRALGPCLIRVPSICPCADLGLPGSMSWPLS</sequence>
<reference evidence="1" key="1">
    <citation type="submission" date="2020-03" db="EMBL/GenBank/DDBJ databases">
        <authorList>
            <person name="Weist P."/>
        </authorList>
    </citation>
    <scope>NUCLEOTIDE SEQUENCE</scope>
</reference>
<accession>A0A9N7U450</accession>
<name>A0A9N7U450_PLEPL</name>
<organism evidence="1 2">
    <name type="scientific">Pleuronectes platessa</name>
    <name type="common">European plaice</name>
    <dbReference type="NCBI Taxonomy" id="8262"/>
    <lineage>
        <taxon>Eukaryota</taxon>
        <taxon>Metazoa</taxon>
        <taxon>Chordata</taxon>
        <taxon>Craniata</taxon>
        <taxon>Vertebrata</taxon>
        <taxon>Euteleostomi</taxon>
        <taxon>Actinopterygii</taxon>
        <taxon>Neopterygii</taxon>
        <taxon>Teleostei</taxon>
        <taxon>Neoteleostei</taxon>
        <taxon>Acanthomorphata</taxon>
        <taxon>Carangaria</taxon>
        <taxon>Pleuronectiformes</taxon>
        <taxon>Pleuronectoidei</taxon>
        <taxon>Pleuronectidae</taxon>
        <taxon>Pleuronectes</taxon>
    </lineage>
</organism>
<evidence type="ECO:0000313" key="1">
    <source>
        <dbReference type="EMBL" id="CAB1424266.1"/>
    </source>
</evidence>
<dbReference type="AlphaFoldDB" id="A0A9N7U450"/>
<dbReference type="Proteomes" id="UP001153269">
    <property type="component" value="Unassembled WGS sequence"/>
</dbReference>
<gene>
    <name evidence="1" type="ORF">PLEPLA_LOCUS12188</name>
</gene>
<dbReference type="EMBL" id="CADEAL010000718">
    <property type="protein sequence ID" value="CAB1424266.1"/>
    <property type="molecule type" value="Genomic_DNA"/>
</dbReference>
<evidence type="ECO:0000313" key="2">
    <source>
        <dbReference type="Proteomes" id="UP001153269"/>
    </source>
</evidence>
<proteinExistence type="predicted"/>
<keyword evidence="2" id="KW-1185">Reference proteome</keyword>
<protein>
    <submittedName>
        <fullName evidence="1">Uncharacterized protein</fullName>
    </submittedName>
</protein>
<comment type="caution">
    <text evidence="1">The sequence shown here is derived from an EMBL/GenBank/DDBJ whole genome shotgun (WGS) entry which is preliminary data.</text>
</comment>